<comment type="caution">
    <text evidence="4">The sequence shown here is derived from an EMBL/GenBank/DDBJ whole genome shotgun (WGS) entry which is preliminary data.</text>
</comment>
<dbReference type="InterPro" id="IPR011335">
    <property type="entry name" value="Restrct_endonuc-II-like"/>
</dbReference>
<dbReference type="PANTHER" id="PTHR30015">
    <property type="entry name" value="MRR RESTRICTION SYSTEM PROTEIN"/>
    <property type="match status" value="1"/>
</dbReference>
<evidence type="ECO:0000259" key="3">
    <source>
        <dbReference type="Pfam" id="PF04471"/>
    </source>
</evidence>
<evidence type="ECO:0000313" key="5">
    <source>
        <dbReference type="Proteomes" id="UP001499987"/>
    </source>
</evidence>
<keyword evidence="4" id="KW-0378">Hydrolase</keyword>
<accession>A0ABN1TWI3</accession>
<dbReference type="Gene3D" id="3.40.1350.10">
    <property type="match status" value="1"/>
</dbReference>
<feature type="region of interest" description="Disordered" evidence="1">
    <location>
        <begin position="353"/>
        <end position="379"/>
    </location>
</feature>
<evidence type="ECO:0000259" key="2">
    <source>
        <dbReference type="Pfam" id="PF02342"/>
    </source>
</evidence>
<keyword evidence="4" id="KW-0255">Endonuclease</keyword>
<feature type="domain" description="Restriction endonuclease type IV Mrr" evidence="3">
    <location>
        <begin position="385"/>
        <end position="496"/>
    </location>
</feature>
<dbReference type="SUPFAM" id="SSF52980">
    <property type="entry name" value="Restriction endonuclease-like"/>
    <property type="match status" value="1"/>
</dbReference>
<proteinExistence type="predicted"/>
<dbReference type="InterPro" id="IPR003325">
    <property type="entry name" value="TerD"/>
</dbReference>
<dbReference type="Proteomes" id="UP001499987">
    <property type="component" value="Unassembled WGS sequence"/>
</dbReference>
<evidence type="ECO:0000313" key="4">
    <source>
        <dbReference type="EMBL" id="GAA1104439.1"/>
    </source>
</evidence>
<gene>
    <name evidence="4" type="ORF">GCM10009663_53370</name>
</gene>
<dbReference type="PANTHER" id="PTHR30015:SF7">
    <property type="entry name" value="TYPE IV METHYL-DIRECTED RESTRICTION ENZYME ECOKMRR"/>
    <property type="match status" value="1"/>
</dbReference>
<keyword evidence="5" id="KW-1185">Reference proteome</keyword>
<dbReference type="GO" id="GO:0004519">
    <property type="term" value="F:endonuclease activity"/>
    <property type="evidence" value="ECO:0007669"/>
    <property type="project" value="UniProtKB-KW"/>
</dbReference>
<dbReference type="InterPro" id="IPR052906">
    <property type="entry name" value="Type_IV_Methyl-Rstrct_Enzyme"/>
</dbReference>
<feature type="compositionally biased region" description="Basic and acidic residues" evidence="1">
    <location>
        <begin position="353"/>
        <end position="362"/>
    </location>
</feature>
<dbReference type="Pfam" id="PF04471">
    <property type="entry name" value="Mrr_cat"/>
    <property type="match status" value="1"/>
</dbReference>
<feature type="domain" description="TerD" evidence="2">
    <location>
        <begin position="554"/>
        <end position="703"/>
    </location>
</feature>
<organism evidence="4 5">
    <name type="scientific">Kitasatospora arboriphila</name>
    <dbReference type="NCBI Taxonomy" id="258052"/>
    <lineage>
        <taxon>Bacteria</taxon>
        <taxon>Bacillati</taxon>
        <taxon>Actinomycetota</taxon>
        <taxon>Actinomycetes</taxon>
        <taxon>Kitasatosporales</taxon>
        <taxon>Streptomycetaceae</taxon>
        <taxon>Kitasatospora</taxon>
    </lineage>
</organism>
<feature type="region of interest" description="Disordered" evidence="1">
    <location>
        <begin position="1"/>
        <end position="52"/>
    </location>
</feature>
<name>A0ABN1TWI3_9ACTN</name>
<dbReference type="CDD" id="cd06974">
    <property type="entry name" value="TerD_like"/>
    <property type="match status" value="1"/>
</dbReference>
<sequence>MLAEAQRQQHRREEAQRRADAAAQRQYERARREAERAAAQGQREALKAYRQSREADAARRTAELEDRVAALRGTLAAGLRGRPFSPADLAAPAAAFAPGQLGVPVPVPDQSWYLIPPLTGAQAFDPAARRAWDEQAAQARARFEQDWYAAQAAEQERQRRLAEYRAEFDGWLASRQQLAAHAGQLVAGLRSGAPEAVEEYFETALGWRDDWPEGFPHTAEARWDAGARQLVVEWPLPDFSVVPAVARHRYVKADDRDAEVARPAGERRTLYREAVAQCALRVLAEAFRADDADLLSSVVVHGVVEAVDPATGREESRCLVSVAAERADFLALDLERVEAVDCLVEALDGRLSARPDKPEGVRPHATGAPAAAAAPAGDEGPDLFTMDPIAFEELIAELFRRRGLRTRTTARSGDEGVDVLAEDPDPITGGQIVIQAKRYRHTVPPTAVRDLDATMARCGANRGILVTTSGFGPGSRRWVEGRPLTLVDGPMLVALLREHGLAGRLGTDGTAGRGTGRRPAPAVPAAAAVPTVLAPGQNAVLPESALAALTVRFSSAGADADLTLLLLTAEGLVRSDGDFVFYHQRSAADGAVLLGEKAAADGRRTESAVLRPADLPPEVHRVAVSVNMDADTGLTCAGLTDADLLLHTEDGTAWSFRPPSDPAVSAMLVAEVYRHRPAGGPEVWKVRAVGQGWADGLAGLARAHGVDVG</sequence>
<dbReference type="InterPro" id="IPR007560">
    <property type="entry name" value="Restrct_endonuc_IV_Mrr"/>
</dbReference>
<protein>
    <submittedName>
        <fullName evidence="4">Restriction endonuclease</fullName>
    </submittedName>
</protein>
<reference evidence="4 5" key="1">
    <citation type="journal article" date="2019" name="Int. J. Syst. Evol. Microbiol.">
        <title>The Global Catalogue of Microorganisms (GCM) 10K type strain sequencing project: providing services to taxonomists for standard genome sequencing and annotation.</title>
        <authorList>
            <consortium name="The Broad Institute Genomics Platform"/>
            <consortium name="The Broad Institute Genome Sequencing Center for Infectious Disease"/>
            <person name="Wu L."/>
            <person name="Ma J."/>
        </authorList>
    </citation>
    <scope>NUCLEOTIDE SEQUENCE [LARGE SCALE GENOMIC DNA]</scope>
    <source>
        <strain evidence="4 5">JCM 13002</strain>
    </source>
</reference>
<dbReference type="Pfam" id="PF02342">
    <property type="entry name" value="TerD"/>
    <property type="match status" value="1"/>
</dbReference>
<dbReference type="Gene3D" id="2.60.60.30">
    <property type="entry name" value="sav2460 like domains"/>
    <property type="match status" value="1"/>
</dbReference>
<evidence type="ECO:0000256" key="1">
    <source>
        <dbReference type="SAM" id="MobiDB-lite"/>
    </source>
</evidence>
<dbReference type="EMBL" id="BAAALD010000062">
    <property type="protein sequence ID" value="GAA1104439.1"/>
    <property type="molecule type" value="Genomic_DNA"/>
</dbReference>
<keyword evidence="4" id="KW-0540">Nuclease</keyword>
<feature type="compositionally biased region" description="Basic and acidic residues" evidence="1">
    <location>
        <begin position="11"/>
        <end position="36"/>
    </location>
</feature>
<dbReference type="InterPro" id="IPR011856">
    <property type="entry name" value="tRNA_endonuc-like_dom_sf"/>
</dbReference>
<dbReference type="RefSeq" id="WP_344626227.1">
    <property type="nucleotide sequence ID" value="NZ_BAAALD010000062.1"/>
</dbReference>